<comment type="caution">
    <text evidence="1">The sequence shown here is derived from an EMBL/GenBank/DDBJ whole genome shotgun (WGS) entry which is preliminary data.</text>
</comment>
<protein>
    <submittedName>
        <fullName evidence="1">Uncharacterized protein</fullName>
    </submittedName>
</protein>
<dbReference type="STRING" id="749551.HMPREF9555_02018"/>
<accession>E7N4S3</accession>
<dbReference type="Proteomes" id="UP000004633">
    <property type="component" value="Unassembled WGS sequence"/>
</dbReference>
<organism evidence="1 2">
    <name type="scientific">Selenomonas artemidis F0399</name>
    <dbReference type="NCBI Taxonomy" id="749551"/>
    <lineage>
        <taxon>Bacteria</taxon>
        <taxon>Bacillati</taxon>
        <taxon>Bacillota</taxon>
        <taxon>Negativicutes</taxon>
        <taxon>Selenomonadales</taxon>
        <taxon>Selenomonadaceae</taxon>
        <taxon>Selenomonas</taxon>
    </lineage>
</organism>
<sequence>MRKKQGLKIAAANAARHALGGTFFAPTMMGAHSFTAVCIMRRRASGRRRGAFTPQGAARHVFPPGFDM</sequence>
<dbReference type="AlphaFoldDB" id="E7N4S3"/>
<proteinExistence type="predicted"/>
<keyword evidence="2" id="KW-1185">Reference proteome</keyword>
<gene>
    <name evidence="1" type="ORF">HMPREF9555_02018</name>
</gene>
<dbReference type="HOGENOM" id="CLU_2791609_0_0_9"/>
<name>E7N4S3_9FIRM</name>
<evidence type="ECO:0000313" key="1">
    <source>
        <dbReference type="EMBL" id="EFW28804.1"/>
    </source>
</evidence>
<reference evidence="1 2" key="1">
    <citation type="submission" date="2010-08" db="EMBL/GenBank/DDBJ databases">
        <authorList>
            <person name="Weinstock G."/>
            <person name="Sodergren E."/>
            <person name="Clifton S."/>
            <person name="Fulton L."/>
            <person name="Fulton B."/>
            <person name="Courtney L."/>
            <person name="Fronick C."/>
            <person name="Harrison M."/>
            <person name="Strong C."/>
            <person name="Farmer C."/>
            <person name="Delahaunty K."/>
            <person name="Markovic C."/>
            <person name="Hall O."/>
            <person name="Minx P."/>
            <person name="Tomlinson C."/>
            <person name="Mitreva M."/>
            <person name="Hou S."/>
            <person name="Chen J."/>
            <person name="Wollam A."/>
            <person name="Pepin K.H."/>
            <person name="Johnson M."/>
            <person name="Bhonagiri V."/>
            <person name="Zhang X."/>
            <person name="Suruliraj S."/>
            <person name="Warren W."/>
            <person name="Chinwalla A."/>
            <person name="Mardis E.R."/>
            <person name="Wilson R.K."/>
        </authorList>
    </citation>
    <scope>NUCLEOTIDE SEQUENCE [LARGE SCALE GENOMIC DNA]</scope>
    <source>
        <strain evidence="1 2">F0399</strain>
    </source>
</reference>
<dbReference type="EMBL" id="AECV01000057">
    <property type="protein sequence ID" value="EFW28804.1"/>
    <property type="molecule type" value="Genomic_DNA"/>
</dbReference>
<evidence type="ECO:0000313" key="2">
    <source>
        <dbReference type="Proteomes" id="UP000004633"/>
    </source>
</evidence>